<reference evidence="1" key="1">
    <citation type="journal article" date="2023" name="IMA Fungus">
        <title>Comparative genomic study of the Penicillium genus elucidates a diverse pangenome and 15 lateral gene transfer events.</title>
        <authorList>
            <person name="Petersen C."/>
            <person name="Sorensen T."/>
            <person name="Nielsen M.R."/>
            <person name="Sondergaard T.E."/>
            <person name="Sorensen J.L."/>
            <person name="Fitzpatrick D.A."/>
            <person name="Frisvad J.C."/>
            <person name="Nielsen K.L."/>
        </authorList>
    </citation>
    <scope>NUCLEOTIDE SEQUENCE</scope>
    <source>
        <strain evidence="1">IBT 17514</strain>
    </source>
</reference>
<dbReference type="Proteomes" id="UP001215712">
    <property type="component" value="Unassembled WGS sequence"/>
</dbReference>
<keyword evidence="2" id="KW-1185">Reference proteome</keyword>
<evidence type="ECO:0000313" key="1">
    <source>
        <dbReference type="EMBL" id="KAJ5731854.1"/>
    </source>
</evidence>
<reference evidence="1" key="2">
    <citation type="submission" date="2023-01" db="EMBL/GenBank/DDBJ databases">
        <authorList>
            <person name="Petersen C."/>
        </authorList>
    </citation>
    <scope>NUCLEOTIDE SEQUENCE</scope>
    <source>
        <strain evidence="1">IBT 17514</strain>
    </source>
</reference>
<name>A0AAD6MXP2_9EURO</name>
<sequence length="171" mass="20223">MSTPTMSSEDTESPIWSFRENMLHNEHKTAAISVICKGKWFYIQLSPQNFSKTPELLEKYTKLMEDVCDEDDFDVSEEAEQDLQDWIIEPFLKIFEELQPPSRDFVTLQDYLTPETYRYQICGQKGKIHPFLDYDVPSEQMLDGIAISQYKLSAKWLSFYPEEHQNRTFKL</sequence>
<comment type="caution">
    <text evidence="1">The sequence shown here is derived from an EMBL/GenBank/DDBJ whole genome shotgun (WGS) entry which is preliminary data.</text>
</comment>
<organism evidence="1 2">
    <name type="scientific">Penicillium malachiteum</name>
    <dbReference type="NCBI Taxonomy" id="1324776"/>
    <lineage>
        <taxon>Eukaryota</taxon>
        <taxon>Fungi</taxon>
        <taxon>Dikarya</taxon>
        <taxon>Ascomycota</taxon>
        <taxon>Pezizomycotina</taxon>
        <taxon>Eurotiomycetes</taxon>
        <taxon>Eurotiomycetidae</taxon>
        <taxon>Eurotiales</taxon>
        <taxon>Aspergillaceae</taxon>
        <taxon>Penicillium</taxon>
    </lineage>
</organism>
<dbReference type="AlphaFoldDB" id="A0AAD6MXP2"/>
<evidence type="ECO:0000313" key="2">
    <source>
        <dbReference type="Proteomes" id="UP001215712"/>
    </source>
</evidence>
<accession>A0AAD6MXP2</accession>
<dbReference type="EMBL" id="JAQJAN010000004">
    <property type="protein sequence ID" value="KAJ5731854.1"/>
    <property type="molecule type" value="Genomic_DNA"/>
</dbReference>
<gene>
    <name evidence="1" type="ORF">N7493_003335</name>
</gene>
<proteinExistence type="predicted"/>
<protein>
    <submittedName>
        <fullName evidence="1">Uncharacterized protein</fullName>
    </submittedName>
</protein>